<gene>
    <name evidence="1" type="ORF">AVEN_70597_1</name>
</gene>
<proteinExistence type="predicted"/>
<organism evidence="1 2">
    <name type="scientific">Araneus ventricosus</name>
    <name type="common">Orbweaver spider</name>
    <name type="synonym">Epeira ventricosa</name>
    <dbReference type="NCBI Taxonomy" id="182803"/>
    <lineage>
        <taxon>Eukaryota</taxon>
        <taxon>Metazoa</taxon>
        <taxon>Ecdysozoa</taxon>
        <taxon>Arthropoda</taxon>
        <taxon>Chelicerata</taxon>
        <taxon>Arachnida</taxon>
        <taxon>Araneae</taxon>
        <taxon>Araneomorphae</taxon>
        <taxon>Entelegynae</taxon>
        <taxon>Araneoidea</taxon>
        <taxon>Araneidae</taxon>
        <taxon>Araneus</taxon>
    </lineage>
</organism>
<dbReference type="Proteomes" id="UP000499080">
    <property type="component" value="Unassembled WGS sequence"/>
</dbReference>
<dbReference type="EMBL" id="BGPR01000188">
    <property type="protein sequence ID" value="GBM03178.1"/>
    <property type="molecule type" value="Genomic_DNA"/>
</dbReference>
<dbReference type="OrthoDB" id="10544733at2759"/>
<name>A0A4Y2CHC9_ARAVE</name>
<keyword evidence="2" id="KW-1185">Reference proteome</keyword>
<accession>A0A4Y2CHC9</accession>
<protein>
    <submittedName>
        <fullName evidence="1">Uncharacterized protein</fullName>
    </submittedName>
</protein>
<comment type="caution">
    <text evidence="1">The sequence shown here is derived from an EMBL/GenBank/DDBJ whole genome shotgun (WGS) entry which is preliminary data.</text>
</comment>
<evidence type="ECO:0000313" key="2">
    <source>
        <dbReference type="Proteomes" id="UP000499080"/>
    </source>
</evidence>
<dbReference type="AlphaFoldDB" id="A0A4Y2CHC9"/>
<evidence type="ECO:0000313" key="1">
    <source>
        <dbReference type="EMBL" id="GBM03178.1"/>
    </source>
</evidence>
<sequence length="143" mass="16401">MKLFTLRKRLSIDASREFSSLVANIGPVGQTDRFAICCQSHKCSYGNPRLYARPKTLLKAPCFLSDKMESNIAPDQDVVQKKTVIIQIGDEERCLPFRKFMEFFGCYVFWAIEFVRFYIYRVCSALENVSASIHRNVEGEVGV</sequence>
<reference evidence="1 2" key="1">
    <citation type="journal article" date="2019" name="Sci. Rep.">
        <title>Orb-weaving spider Araneus ventricosus genome elucidates the spidroin gene catalogue.</title>
        <authorList>
            <person name="Kono N."/>
            <person name="Nakamura H."/>
            <person name="Ohtoshi R."/>
            <person name="Moran D.A.P."/>
            <person name="Shinohara A."/>
            <person name="Yoshida Y."/>
            <person name="Fujiwara M."/>
            <person name="Mori M."/>
            <person name="Tomita M."/>
            <person name="Arakawa K."/>
        </authorList>
    </citation>
    <scope>NUCLEOTIDE SEQUENCE [LARGE SCALE GENOMIC DNA]</scope>
</reference>